<accession>A0A0K0D3I7</accession>
<dbReference type="SMART" id="SM00135">
    <property type="entry name" value="LY"/>
    <property type="match status" value="3"/>
</dbReference>
<evidence type="ECO:0000313" key="5">
    <source>
        <dbReference type="WBParaSite" id="ACAC_0000463201-mRNA-1"/>
    </source>
</evidence>
<dbReference type="PANTHER" id="PTHR46513:SF13">
    <property type="entry name" value="EGF-LIKE DOMAIN-CONTAINING PROTEIN"/>
    <property type="match status" value="1"/>
</dbReference>
<dbReference type="STRING" id="6313.A0A0K0D3I7"/>
<organism evidence="4 5">
    <name type="scientific">Angiostrongylus cantonensis</name>
    <name type="common">Rat lungworm</name>
    <dbReference type="NCBI Taxonomy" id="6313"/>
    <lineage>
        <taxon>Eukaryota</taxon>
        <taxon>Metazoa</taxon>
        <taxon>Ecdysozoa</taxon>
        <taxon>Nematoda</taxon>
        <taxon>Chromadorea</taxon>
        <taxon>Rhabditida</taxon>
        <taxon>Rhabditina</taxon>
        <taxon>Rhabditomorpha</taxon>
        <taxon>Strongyloidea</taxon>
        <taxon>Metastrongylidae</taxon>
        <taxon>Angiostrongylus</taxon>
    </lineage>
</organism>
<dbReference type="AlphaFoldDB" id="A0A0K0D3I7"/>
<proteinExistence type="predicted"/>
<keyword evidence="3" id="KW-0812">Transmembrane</keyword>
<dbReference type="InterPro" id="IPR011042">
    <property type="entry name" value="6-blade_b-propeller_TolB-like"/>
</dbReference>
<keyword evidence="3" id="KW-0472">Membrane</keyword>
<keyword evidence="3" id="KW-1133">Transmembrane helix</keyword>
<reference evidence="4" key="1">
    <citation type="submission" date="2012-09" db="EMBL/GenBank/DDBJ databases">
        <authorList>
            <person name="Martin A.A."/>
        </authorList>
    </citation>
    <scope>NUCLEOTIDE SEQUENCE</scope>
</reference>
<dbReference type="GO" id="GO:0017147">
    <property type="term" value="F:Wnt-protein binding"/>
    <property type="evidence" value="ECO:0007669"/>
    <property type="project" value="TreeGrafter"/>
</dbReference>
<feature type="repeat" description="LDL-receptor class B" evidence="1">
    <location>
        <begin position="126"/>
        <end position="168"/>
    </location>
</feature>
<evidence type="ECO:0000313" key="4">
    <source>
        <dbReference type="Proteomes" id="UP000035642"/>
    </source>
</evidence>
<sequence>MNRNLQLLHEVSLYCPDSLAVDEFSGNIYWTSKSRNAIMVDLNSSRAFQMSDSENRYIRTFYRREPRVLPYALAIDSFHRSIFWTDIGKKPSLNRLSIIEDDRGVDVILDSSLIRPTALAVDPFARRIYWLEQALNYIGVCNYDGSNRRVLVRKTSRGLYGLDVFGDFVYLSDFSKGTIDRIPKLEVSDRGTVLISGLSHPKGIQIIHPEKWPKKNVRNPCLHENICVQLCVPSNNRLVDYSTIRNFVLALIITGALLLFFLQKNRCYVFTLPSLERHSWEIEGQERFPLSSITLDGGVENPVFEPNEDTPMDSEANDERVA</sequence>
<reference evidence="5" key="2">
    <citation type="submission" date="2017-02" db="UniProtKB">
        <authorList>
            <consortium name="WormBaseParasite"/>
        </authorList>
    </citation>
    <scope>IDENTIFICATION</scope>
</reference>
<dbReference type="SUPFAM" id="SSF63825">
    <property type="entry name" value="YWTD domain"/>
    <property type="match status" value="1"/>
</dbReference>
<dbReference type="Gene3D" id="2.120.10.30">
    <property type="entry name" value="TolB, C-terminal domain"/>
    <property type="match status" value="1"/>
</dbReference>
<dbReference type="Proteomes" id="UP000035642">
    <property type="component" value="Unassembled WGS sequence"/>
</dbReference>
<protein>
    <submittedName>
        <fullName evidence="5">Low-density lipoprotein receptor-related protein 6</fullName>
    </submittedName>
</protein>
<evidence type="ECO:0000256" key="3">
    <source>
        <dbReference type="SAM" id="Phobius"/>
    </source>
</evidence>
<dbReference type="GO" id="GO:0060070">
    <property type="term" value="P:canonical Wnt signaling pathway"/>
    <property type="evidence" value="ECO:0007669"/>
    <property type="project" value="TreeGrafter"/>
</dbReference>
<evidence type="ECO:0000256" key="2">
    <source>
        <dbReference type="SAM" id="MobiDB-lite"/>
    </source>
</evidence>
<dbReference type="GO" id="GO:0042813">
    <property type="term" value="F:Wnt receptor activity"/>
    <property type="evidence" value="ECO:0007669"/>
    <property type="project" value="TreeGrafter"/>
</dbReference>
<evidence type="ECO:0000256" key="1">
    <source>
        <dbReference type="PROSITE-ProRule" id="PRU00461"/>
    </source>
</evidence>
<dbReference type="InterPro" id="IPR000033">
    <property type="entry name" value="LDLR_classB_rpt"/>
</dbReference>
<dbReference type="InterPro" id="IPR050778">
    <property type="entry name" value="Cueball_EGF_LRP_Nidogen"/>
</dbReference>
<name>A0A0K0D3I7_ANGCA</name>
<feature type="compositionally biased region" description="Acidic residues" evidence="2">
    <location>
        <begin position="306"/>
        <end position="316"/>
    </location>
</feature>
<feature type="transmembrane region" description="Helical" evidence="3">
    <location>
        <begin position="244"/>
        <end position="262"/>
    </location>
</feature>
<dbReference type="PROSITE" id="PS51120">
    <property type="entry name" value="LDLRB"/>
    <property type="match status" value="1"/>
</dbReference>
<keyword evidence="4" id="KW-1185">Reference proteome</keyword>
<feature type="region of interest" description="Disordered" evidence="2">
    <location>
        <begin position="301"/>
        <end position="322"/>
    </location>
</feature>
<dbReference type="WBParaSite" id="ACAC_0000463201-mRNA-1">
    <property type="protein sequence ID" value="ACAC_0000463201-mRNA-1"/>
    <property type="gene ID" value="ACAC_0000463201"/>
</dbReference>
<dbReference type="GO" id="GO:0005886">
    <property type="term" value="C:plasma membrane"/>
    <property type="evidence" value="ECO:0007669"/>
    <property type="project" value="TreeGrafter"/>
</dbReference>
<dbReference type="PANTHER" id="PTHR46513">
    <property type="entry name" value="VITELLOGENIN RECEPTOR-LIKE PROTEIN-RELATED-RELATED"/>
    <property type="match status" value="1"/>
</dbReference>